<comment type="caution">
    <text evidence="1">The sequence shown here is derived from an EMBL/GenBank/DDBJ whole genome shotgun (WGS) entry which is preliminary data.</text>
</comment>
<proteinExistence type="predicted"/>
<evidence type="ECO:0000313" key="1">
    <source>
        <dbReference type="EMBL" id="KKK81462.1"/>
    </source>
</evidence>
<dbReference type="AlphaFoldDB" id="A0A0F8YJA3"/>
<name>A0A0F8YJA3_9ZZZZ</name>
<accession>A0A0F8YJA3</accession>
<organism evidence="1">
    <name type="scientific">marine sediment metagenome</name>
    <dbReference type="NCBI Taxonomy" id="412755"/>
    <lineage>
        <taxon>unclassified sequences</taxon>
        <taxon>metagenomes</taxon>
        <taxon>ecological metagenomes</taxon>
    </lineage>
</organism>
<protein>
    <submittedName>
        <fullName evidence="1">Uncharacterized protein</fullName>
    </submittedName>
</protein>
<sequence length="240" mass="26447">MPFRDQRPVVPAPLLENTSVGTFRTMGWPGGWQPDKPITHVPVTAVSLIQNYNWTEGYSLERRGGFERVTTSVAGLETAQQCHIRSVQTSASLTAQPSFTQEVLWFNDTDGEVWYETLGNLLEQERDSTGSDLTYSTQAIGAWDSTLTNYFRTYNLQSIVVDDTIFITGLRFGGFSGTTTVETHDANAAGASKPIKYDVLNDTWTRPVPPALTGATDAGFPSARCAVTAYNRVFVANLYK</sequence>
<dbReference type="EMBL" id="LAZR01053112">
    <property type="protein sequence ID" value="KKK81462.1"/>
    <property type="molecule type" value="Genomic_DNA"/>
</dbReference>
<reference evidence="1" key="1">
    <citation type="journal article" date="2015" name="Nature">
        <title>Complex archaea that bridge the gap between prokaryotes and eukaryotes.</title>
        <authorList>
            <person name="Spang A."/>
            <person name="Saw J.H."/>
            <person name="Jorgensen S.L."/>
            <person name="Zaremba-Niedzwiedzka K."/>
            <person name="Martijn J."/>
            <person name="Lind A.E."/>
            <person name="van Eijk R."/>
            <person name="Schleper C."/>
            <person name="Guy L."/>
            <person name="Ettema T.J."/>
        </authorList>
    </citation>
    <scope>NUCLEOTIDE SEQUENCE</scope>
</reference>
<feature type="non-terminal residue" evidence="1">
    <location>
        <position position="240"/>
    </location>
</feature>
<gene>
    <name evidence="1" type="ORF">LCGC14_2813190</name>
</gene>